<organism evidence="1 2">
    <name type="scientific">Dermacentor silvarum</name>
    <name type="common">Tick</name>
    <dbReference type="NCBI Taxonomy" id="543639"/>
    <lineage>
        <taxon>Eukaryota</taxon>
        <taxon>Metazoa</taxon>
        <taxon>Ecdysozoa</taxon>
        <taxon>Arthropoda</taxon>
        <taxon>Chelicerata</taxon>
        <taxon>Arachnida</taxon>
        <taxon>Acari</taxon>
        <taxon>Parasitiformes</taxon>
        <taxon>Ixodida</taxon>
        <taxon>Ixodoidea</taxon>
        <taxon>Ixodidae</taxon>
        <taxon>Rhipicephalinae</taxon>
        <taxon>Dermacentor</taxon>
    </lineage>
</organism>
<keyword evidence="2" id="KW-1185">Reference proteome</keyword>
<reference evidence="1" key="1">
    <citation type="submission" date="2020-05" db="EMBL/GenBank/DDBJ databases">
        <title>Large-scale comparative analyses of tick genomes elucidate their genetic diversity and vector capacities.</title>
        <authorList>
            <person name="Jia N."/>
            <person name="Wang J."/>
            <person name="Shi W."/>
            <person name="Du L."/>
            <person name="Sun Y."/>
            <person name="Zhan W."/>
            <person name="Jiang J."/>
            <person name="Wang Q."/>
            <person name="Zhang B."/>
            <person name="Ji P."/>
            <person name="Sakyi L.B."/>
            <person name="Cui X."/>
            <person name="Yuan T."/>
            <person name="Jiang B."/>
            <person name="Yang W."/>
            <person name="Lam T.T.-Y."/>
            <person name="Chang Q."/>
            <person name="Ding S."/>
            <person name="Wang X."/>
            <person name="Zhu J."/>
            <person name="Ruan X."/>
            <person name="Zhao L."/>
            <person name="Wei J."/>
            <person name="Que T."/>
            <person name="Du C."/>
            <person name="Cheng J."/>
            <person name="Dai P."/>
            <person name="Han X."/>
            <person name="Huang E."/>
            <person name="Gao Y."/>
            <person name="Liu J."/>
            <person name="Shao H."/>
            <person name="Ye R."/>
            <person name="Li L."/>
            <person name="Wei W."/>
            <person name="Wang X."/>
            <person name="Wang C."/>
            <person name="Yang T."/>
            <person name="Huo Q."/>
            <person name="Li W."/>
            <person name="Guo W."/>
            <person name="Chen H."/>
            <person name="Zhou L."/>
            <person name="Ni X."/>
            <person name="Tian J."/>
            <person name="Zhou Y."/>
            <person name="Sheng Y."/>
            <person name="Liu T."/>
            <person name="Pan Y."/>
            <person name="Xia L."/>
            <person name="Li J."/>
            <person name="Zhao F."/>
            <person name="Cao W."/>
        </authorList>
    </citation>
    <scope>NUCLEOTIDE SEQUENCE</scope>
    <source>
        <strain evidence="1">Dsil-2018</strain>
    </source>
</reference>
<proteinExistence type="predicted"/>
<name>A0ACB8DTH3_DERSI</name>
<evidence type="ECO:0000313" key="2">
    <source>
        <dbReference type="Proteomes" id="UP000821865"/>
    </source>
</evidence>
<accession>A0ACB8DTH3</accession>
<evidence type="ECO:0000313" key="1">
    <source>
        <dbReference type="EMBL" id="KAH7977631.1"/>
    </source>
</evidence>
<comment type="caution">
    <text evidence="1">The sequence shown here is derived from an EMBL/GenBank/DDBJ whole genome shotgun (WGS) entry which is preliminary data.</text>
</comment>
<dbReference type="EMBL" id="CM023470">
    <property type="protein sequence ID" value="KAH7977631.1"/>
    <property type="molecule type" value="Genomic_DNA"/>
</dbReference>
<protein>
    <submittedName>
        <fullName evidence="1">Uncharacterized protein</fullName>
    </submittedName>
</protein>
<dbReference type="Proteomes" id="UP000821865">
    <property type="component" value="Chromosome 1"/>
</dbReference>
<gene>
    <name evidence="1" type="ORF">HPB49_003060</name>
</gene>
<sequence>MEDPSSSTATGSPRARQGDHDGADASEDVDRGVLCDEVCDEEELCSKAAADFLSLRSSSGDPFQDGEEPLDDAVYGRNGEFLLSKKPDEWTRGDALANLVFELRADDELFGGAERLLCVRDLFETGKEDAVRDPEAADAADAEPSDEPQVAPALVSGEAPRAMGCLDSTAEAP</sequence>